<dbReference type="EMBL" id="LS992241">
    <property type="protein sequence ID" value="SYX85076.1"/>
    <property type="molecule type" value="Genomic_DNA"/>
</dbReference>
<dbReference type="InterPro" id="IPR046980">
    <property type="entry name" value="KefG/KefF"/>
</dbReference>
<organism evidence="3 4">
    <name type="scientific">Paenibacillus alvei</name>
    <name type="common">Bacillus alvei</name>
    <dbReference type="NCBI Taxonomy" id="44250"/>
    <lineage>
        <taxon>Bacteria</taxon>
        <taxon>Bacillati</taxon>
        <taxon>Bacillota</taxon>
        <taxon>Bacilli</taxon>
        <taxon>Bacillales</taxon>
        <taxon>Paenibacillaceae</taxon>
        <taxon>Paenibacillus</taxon>
    </lineage>
</organism>
<dbReference type="SUPFAM" id="SSF52218">
    <property type="entry name" value="Flavoproteins"/>
    <property type="match status" value="1"/>
</dbReference>
<dbReference type="Gene3D" id="3.40.50.360">
    <property type="match status" value="1"/>
</dbReference>
<gene>
    <name evidence="3" type="primary">ywrO</name>
    <name evidence="3" type="ORF">PBLR_13498</name>
</gene>
<name>A0A383RFM6_PAEAL</name>
<proteinExistence type="predicted"/>
<dbReference type="AlphaFoldDB" id="A0A383RFM6"/>
<dbReference type="GO" id="GO:0009055">
    <property type="term" value="F:electron transfer activity"/>
    <property type="evidence" value="ECO:0007669"/>
    <property type="project" value="TreeGrafter"/>
</dbReference>
<feature type="domain" description="Flavodoxin-like fold" evidence="2">
    <location>
        <begin position="1"/>
        <end position="169"/>
    </location>
</feature>
<dbReference type="RefSeq" id="WP_138186819.1">
    <property type="nucleotide sequence ID" value="NZ_LS992241.1"/>
</dbReference>
<reference evidence="4" key="1">
    <citation type="submission" date="2018-08" db="EMBL/GenBank/DDBJ databases">
        <authorList>
            <person name="Chevrot R."/>
        </authorList>
    </citation>
    <scope>NUCLEOTIDE SEQUENCE [LARGE SCALE GENOMIC DNA]</scope>
</reference>
<evidence type="ECO:0000256" key="1">
    <source>
        <dbReference type="ARBA" id="ARBA00023002"/>
    </source>
</evidence>
<evidence type="ECO:0000313" key="3">
    <source>
        <dbReference type="EMBL" id="SYX85076.1"/>
    </source>
</evidence>
<evidence type="ECO:0000259" key="2">
    <source>
        <dbReference type="Pfam" id="PF02525"/>
    </source>
</evidence>
<keyword evidence="1" id="KW-0560">Oxidoreductase</keyword>
<dbReference type="InterPro" id="IPR003680">
    <property type="entry name" value="Flavodoxin_fold"/>
</dbReference>
<dbReference type="Proteomes" id="UP000304148">
    <property type="component" value="Chromosome"/>
</dbReference>
<protein>
    <recommendedName>
        <fullName evidence="2">Flavodoxin-like fold domain-containing protein</fullName>
    </recommendedName>
</protein>
<dbReference type="InterPro" id="IPR029039">
    <property type="entry name" value="Flavoprotein-like_sf"/>
</dbReference>
<dbReference type="PANTHER" id="PTHR47307:SF1">
    <property type="entry name" value="GLUTATHIONE-REGULATED POTASSIUM-EFFLUX SYSTEM ANCILLARY PROTEIN KEFG"/>
    <property type="match status" value="1"/>
</dbReference>
<dbReference type="PANTHER" id="PTHR47307">
    <property type="entry name" value="GLUTATHIONE-REGULATED POTASSIUM-EFFLUX SYSTEM ANCILLARY PROTEIN KEFG"/>
    <property type="match status" value="1"/>
</dbReference>
<dbReference type="Pfam" id="PF02525">
    <property type="entry name" value="Flavodoxin_2"/>
    <property type="match status" value="1"/>
</dbReference>
<dbReference type="GO" id="GO:0010181">
    <property type="term" value="F:FMN binding"/>
    <property type="evidence" value="ECO:0007669"/>
    <property type="project" value="TreeGrafter"/>
</dbReference>
<evidence type="ECO:0000313" key="4">
    <source>
        <dbReference type="Proteomes" id="UP000304148"/>
    </source>
</evidence>
<accession>A0A383RFM6</accession>
<dbReference type="GO" id="GO:0003955">
    <property type="term" value="F:NAD(P)H dehydrogenase (quinone) activity"/>
    <property type="evidence" value="ECO:0007669"/>
    <property type="project" value="TreeGrafter"/>
</dbReference>
<sequence length="172" mass="19476">MKVLVIVAHPNLDASNVNRAWAEELLKHDNITVHELYKSYPNGQIDVEKEQALCESHDRIVWQFPFYWYSSPPLMKQWLDSVLTYGWAYGPGGGRLRGKELMLAVSTGSPQEKYQAGGFNHYSMSELLKPFQATSNLLGMTYLPAFVFHGAMGAEENAIQNGVKEYVSYLLK</sequence>